<dbReference type="Gene3D" id="3.40.50.150">
    <property type="entry name" value="Vaccinia Virus protein VP39"/>
    <property type="match status" value="1"/>
</dbReference>
<keyword evidence="2" id="KW-1185">Reference proteome</keyword>
<gene>
    <name evidence="1" type="ORF">ICL07_28860</name>
</gene>
<comment type="caution">
    <text evidence="1">The sequence shown here is derived from an EMBL/GenBank/DDBJ whole genome shotgun (WGS) entry which is preliminary data.</text>
</comment>
<organism evidence="1 2">
    <name type="scientific">Chitinophaga qingshengii</name>
    <dbReference type="NCBI Taxonomy" id="1569794"/>
    <lineage>
        <taxon>Bacteria</taxon>
        <taxon>Pseudomonadati</taxon>
        <taxon>Bacteroidota</taxon>
        <taxon>Chitinophagia</taxon>
        <taxon>Chitinophagales</taxon>
        <taxon>Chitinophagaceae</taxon>
        <taxon>Chitinophaga</taxon>
    </lineage>
</organism>
<dbReference type="Proteomes" id="UP000659124">
    <property type="component" value="Unassembled WGS sequence"/>
</dbReference>
<dbReference type="GO" id="GO:0032259">
    <property type="term" value="P:methylation"/>
    <property type="evidence" value="ECO:0007669"/>
    <property type="project" value="UniProtKB-KW"/>
</dbReference>
<accession>A0ABR7TVA8</accession>
<evidence type="ECO:0000313" key="2">
    <source>
        <dbReference type="Proteomes" id="UP000659124"/>
    </source>
</evidence>
<dbReference type="GO" id="GO:0008168">
    <property type="term" value="F:methyltransferase activity"/>
    <property type="evidence" value="ECO:0007669"/>
    <property type="project" value="UniProtKB-KW"/>
</dbReference>
<reference evidence="1 2" key="1">
    <citation type="submission" date="2020-09" db="EMBL/GenBank/DDBJ databases">
        <title>Genome sequences of type strains of Chitinophaga qingshengii and Chitinophaga varians.</title>
        <authorList>
            <person name="Kittiwongwattana C."/>
        </authorList>
    </citation>
    <scope>NUCLEOTIDE SEQUENCE [LARGE SCALE GENOMIC DNA]</scope>
    <source>
        <strain evidence="1 2">JCM 30026</strain>
    </source>
</reference>
<keyword evidence="1" id="KW-0808">Transferase</keyword>
<keyword evidence="1" id="KW-0489">Methyltransferase</keyword>
<dbReference type="CDD" id="cd02440">
    <property type="entry name" value="AdoMet_MTases"/>
    <property type="match status" value="1"/>
</dbReference>
<proteinExistence type="predicted"/>
<dbReference type="SUPFAM" id="SSF53335">
    <property type="entry name" value="S-adenosyl-L-methionine-dependent methyltransferases"/>
    <property type="match status" value="1"/>
</dbReference>
<dbReference type="RefSeq" id="WP_188091527.1">
    <property type="nucleotide sequence ID" value="NZ_JACVFC010000005.1"/>
</dbReference>
<dbReference type="EMBL" id="JACVFC010000005">
    <property type="protein sequence ID" value="MBC9934432.1"/>
    <property type="molecule type" value="Genomic_DNA"/>
</dbReference>
<protein>
    <submittedName>
        <fullName evidence="1">Class I SAM-dependent methyltransferase</fullName>
    </submittedName>
</protein>
<dbReference type="InterPro" id="IPR029063">
    <property type="entry name" value="SAM-dependent_MTases_sf"/>
</dbReference>
<evidence type="ECO:0000313" key="1">
    <source>
        <dbReference type="EMBL" id="MBC9934432.1"/>
    </source>
</evidence>
<name>A0ABR7TVA8_9BACT</name>
<sequence>MKLLQKSLLEKFVQIREEVAGITNAEMKKEQIMAAALDVCDKYEGILASNYKEVMEYQLSIFSFDIDALIAGMAEEVQSSFDLETLHRETTDDFDSKYGSRTGVIIEQIELPEQVSEDRIKYAARFHPSPVKIVQQALQDLVKYQVHYPEWTFIDIGSGLGRNLLLASQQGFKRIIGVEISSYLCEQALSNIEKYNAIEKTKCEAEIFNVDVLDFKFPAGNTVMYFWEPFTVAVQSKFIQGLEKHVAATPYQVVLIFLGTVFPGIIQSEFFKQAGKYQYPGEKNRDFEITYFQKASR</sequence>